<dbReference type="RefSeq" id="WP_386188353.1">
    <property type="nucleotide sequence ID" value="NZ_JBHSBC010000003.1"/>
</dbReference>
<feature type="signal peptide" evidence="1">
    <location>
        <begin position="1"/>
        <end position="27"/>
    </location>
</feature>
<dbReference type="EMBL" id="JBHSBC010000003">
    <property type="protein sequence ID" value="MFC3979563.1"/>
    <property type="molecule type" value="Genomic_DNA"/>
</dbReference>
<dbReference type="InterPro" id="IPR049511">
    <property type="entry name" value="PGH-like_rpt"/>
</dbReference>
<evidence type="ECO:0000313" key="3">
    <source>
        <dbReference type="Proteomes" id="UP001595698"/>
    </source>
</evidence>
<organism evidence="2 3">
    <name type="scientific">Streptosporangium jomthongense</name>
    <dbReference type="NCBI Taxonomy" id="1193683"/>
    <lineage>
        <taxon>Bacteria</taxon>
        <taxon>Bacillati</taxon>
        <taxon>Actinomycetota</taxon>
        <taxon>Actinomycetes</taxon>
        <taxon>Streptosporangiales</taxon>
        <taxon>Streptosporangiaceae</taxon>
        <taxon>Streptosporangium</taxon>
    </lineage>
</organism>
<protein>
    <recommendedName>
        <fullName evidence="4">Beta-lactamase</fullName>
    </recommendedName>
</protein>
<proteinExistence type="predicted"/>
<evidence type="ECO:0000313" key="2">
    <source>
        <dbReference type="EMBL" id="MFC3979563.1"/>
    </source>
</evidence>
<accession>A0ABV8EW31</accession>
<keyword evidence="1" id="KW-0732">Signal</keyword>
<dbReference type="Proteomes" id="UP001595698">
    <property type="component" value="Unassembled WGS sequence"/>
</dbReference>
<comment type="caution">
    <text evidence="2">The sequence shown here is derived from an EMBL/GenBank/DDBJ whole genome shotgun (WGS) entry which is preliminary data.</text>
</comment>
<sequence length="281" mass="30022">MRIFASIAVASVATAALVTTAGSAANAQVGTQTGAQATPAFSAYHGVTGQQQTERFNTLRGQGYRPITFTVDDASAPRYGAVWVKRSGPAWAMIQGMSASGYQKRFDSYLSQGYRPTSVSATGSGNDAVFAAIFEKVPGKFFAKHNLTTGQFTAANADAAKRGYVLTAANAYGTADDPRYAAVWTQGSQSWSVTVGKSFDEHHAEFLARTKKGERPSLVTVGPDESYTSVWVKDSGSAWYEYTGMTPSGYQKRFDELKGKGFLPTLLDTEGGAYTAIWTKG</sequence>
<feature type="chain" id="PRO_5045101933" description="Beta-lactamase" evidence="1">
    <location>
        <begin position="28"/>
        <end position="281"/>
    </location>
</feature>
<dbReference type="Pfam" id="PF17660">
    <property type="entry name" value="BTRD1"/>
    <property type="match status" value="4"/>
</dbReference>
<reference evidence="3" key="1">
    <citation type="journal article" date="2019" name="Int. J. Syst. Evol. Microbiol.">
        <title>The Global Catalogue of Microorganisms (GCM) 10K type strain sequencing project: providing services to taxonomists for standard genome sequencing and annotation.</title>
        <authorList>
            <consortium name="The Broad Institute Genomics Platform"/>
            <consortium name="The Broad Institute Genome Sequencing Center for Infectious Disease"/>
            <person name="Wu L."/>
            <person name="Ma J."/>
        </authorList>
    </citation>
    <scope>NUCLEOTIDE SEQUENCE [LARGE SCALE GENOMIC DNA]</scope>
    <source>
        <strain evidence="3">TBRC 7912</strain>
    </source>
</reference>
<keyword evidence="3" id="KW-1185">Reference proteome</keyword>
<gene>
    <name evidence="2" type="ORF">ACFOYY_05505</name>
</gene>
<evidence type="ECO:0008006" key="4">
    <source>
        <dbReference type="Google" id="ProtNLM"/>
    </source>
</evidence>
<name>A0ABV8EW31_9ACTN</name>
<evidence type="ECO:0000256" key="1">
    <source>
        <dbReference type="SAM" id="SignalP"/>
    </source>
</evidence>